<reference evidence="2 3" key="1">
    <citation type="submission" date="2018-08" db="EMBL/GenBank/DDBJ databases">
        <title>Murine metabolic-syndrome-specific gut microbial biobank.</title>
        <authorList>
            <person name="Liu C."/>
        </authorList>
    </citation>
    <scope>NUCLEOTIDE SEQUENCE [LARGE SCALE GENOMIC DNA]</scope>
    <source>
        <strain evidence="2 3">1XD21-27</strain>
    </source>
</reference>
<proteinExistence type="predicted"/>
<dbReference type="Proteomes" id="UP000481807">
    <property type="component" value="Unassembled WGS sequence"/>
</dbReference>
<sequence>MVEIITVSNFKGGVGKSTFTELFAYLLSTKYGKSVLVMDLDPQETVSDKLKRTFHKSDVEPQKKLLNSLMENTITESLIHLNENLDLINGDWDMEQFDEFITSTQSDEARYYYIYTVLDEIKNNYDYILLDTRPSTGLSTQNAICTSDYVIIPTNTEESSVKSAKKLYSNIASLVPYNENIRLLGVLPYLENPRGSTSIKIKEELKEIFEEDLYENTIRYSDRVVTWGKYGVTEDKPHDQRTLHMYDLVCIETMERMKRLEG</sequence>
<evidence type="ECO:0000313" key="2">
    <source>
        <dbReference type="EMBL" id="NBH31646.1"/>
    </source>
</evidence>
<evidence type="ECO:0000259" key="1">
    <source>
        <dbReference type="Pfam" id="PF13614"/>
    </source>
</evidence>
<dbReference type="InterPro" id="IPR027417">
    <property type="entry name" value="P-loop_NTPase"/>
</dbReference>
<dbReference type="PANTHER" id="PTHR13696:SF99">
    <property type="entry name" value="COBYRINIC ACID AC-DIAMIDE SYNTHASE"/>
    <property type="match status" value="1"/>
</dbReference>
<dbReference type="AlphaFoldDB" id="A0AB36BL29"/>
<organism evidence="2 3">
    <name type="scientific">Staphylococcus warneri</name>
    <dbReference type="NCBI Taxonomy" id="1292"/>
    <lineage>
        <taxon>Bacteria</taxon>
        <taxon>Bacillati</taxon>
        <taxon>Bacillota</taxon>
        <taxon>Bacilli</taxon>
        <taxon>Bacillales</taxon>
        <taxon>Staphylococcaceae</taxon>
        <taxon>Staphylococcus</taxon>
    </lineage>
</organism>
<accession>A0AB36BL29</accession>
<dbReference type="SUPFAM" id="SSF52540">
    <property type="entry name" value="P-loop containing nucleoside triphosphate hydrolases"/>
    <property type="match status" value="1"/>
</dbReference>
<feature type="domain" description="AAA" evidence="1">
    <location>
        <begin position="3"/>
        <end position="176"/>
    </location>
</feature>
<dbReference type="InterPro" id="IPR025669">
    <property type="entry name" value="AAA_dom"/>
</dbReference>
<protein>
    <submittedName>
        <fullName evidence="2">ParA family protein</fullName>
    </submittedName>
</protein>
<evidence type="ECO:0000313" key="3">
    <source>
        <dbReference type="Proteomes" id="UP000481807"/>
    </source>
</evidence>
<dbReference type="PANTHER" id="PTHR13696">
    <property type="entry name" value="P-LOOP CONTAINING NUCLEOSIDE TRIPHOSPHATE HYDROLASE"/>
    <property type="match status" value="1"/>
</dbReference>
<dbReference type="CDD" id="cd02042">
    <property type="entry name" value="ParAB_family"/>
    <property type="match status" value="1"/>
</dbReference>
<dbReference type="RefSeq" id="WP_160175651.1">
    <property type="nucleotide sequence ID" value="NZ_QXWP01000009.1"/>
</dbReference>
<name>A0AB36BL29_STAWA</name>
<dbReference type="InterPro" id="IPR050678">
    <property type="entry name" value="DNA_Partitioning_ATPase"/>
</dbReference>
<dbReference type="Pfam" id="PF13614">
    <property type="entry name" value="AAA_31"/>
    <property type="match status" value="1"/>
</dbReference>
<gene>
    <name evidence="2" type="ORF">D3Z30_11745</name>
</gene>
<comment type="caution">
    <text evidence="2">The sequence shown here is derived from an EMBL/GenBank/DDBJ whole genome shotgun (WGS) entry which is preliminary data.</text>
</comment>
<dbReference type="Gene3D" id="3.40.50.300">
    <property type="entry name" value="P-loop containing nucleotide triphosphate hydrolases"/>
    <property type="match status" value="1"/>
</dbReference>
<dbReference type="EMBL" id="QXWP01000009">
    <property type="protein sequence ID" value="NBH31646.1"/>
    <property type="molecule type" value="Genomic_DNA"/>
</dbReference>